<dbReference type="Proteomes" id="UP000000763">
    <property type="component" value="Chromosome 4"/>
</dbReference>
<gene>
    <name evidence="4" type="primary">OSJNBa0044K18.24</name>
</gene>
<sequence length="748" mass="81537">MWDLIVSHQDGVGADADAADEFEDEAAPAASWGRRRRIPGTGAAASSIFLWRQGAPASSWPLALCPHTSSTTSSSGKTFLTPRLQGVHVGHQDLNLPPPPSYTAAAASTLAAVCTLGMVRSALERATAGRSAAAACASPATSSSSSASTSSSSSIGKCHRSPPAGGAATPASPSMRAAAYPSCLTYVLIAEADPRCPRCDGSGKHPGIPPPDVAVLADSDCPARASPVTRRLRRAVRGAPVGGRRRPCPLPPPELACSAAYRAVRCPGRRERGGSGKKRGVRLTREEKRRDLKEGETEVISRSDPREEGGIFVSSSLGMLAPNRLMSQRRGRRRRRHRRPQIRARSAGFIASTGKRKISPCEHDGDGHSQAGKMMRNSIPYLPEDILSRIHSFMSMREAARAACVSRAFLRSWRCHPNLIFNKDTIGLKRNAFGENFHGKIGCILRNHSGISLKTFKLDYSGMCGFDGTSYLDSWLQIALKPGIEELTLFLFDTNKQYNFPCSLLSDGVRDSLRGFRVNFSVVETLQMKKLDMGCAIHDARANLPSIMPNLETLVIESVNEVVDAPMLPTKFIYLKHLTIRMITGSTISRPYDYFSLVSFINASPSLETLILNVTLRMVNESIFTDSQLRHIPEHHHGHLKSVKITGFSSAKSLVELTCYILNNAVSLECLTLDTIYGPRCDQDKYRRCFPMIDGVLTEAPRGLAAIRTYIEDKVPSTVNLTVLEPCSRCHVRRRVQTSSQSDNAVSI</sequence>
<dbReference type="InterPro" id="IPR055357">
    <property type="entry name" value="LRR_At1g61320_AtMIF1"/>
</dbReference>
<organism evidence="4 5">
    <name type="scientific">Oryza sativa subsp. japonica</name>
    <name type="common">Rice</name>
    <dbReference type="NCBI Taxonomy" id="39947"/>
    <lineage>
        <taxon>Eukaryota</taxon>
        <taxon>Viridiplantae</taxon>
        <taxon>Streptophyta</taxon>
        <taxon>Embryophyta</taxon>
        <taxon>Tracheophyta</taxon>
        <taxon>Spermatophyta</taxon>
        <taxon>Magnoliopsida</taxon>
        <taxon>Liliopsida</taxon>
        <taxon>Poales</taxon>
        <taxon>Poaceae</taxon>
        <taxon>BOP clade</taxon>
        <taxon>Oryzoideae</taxon>
        <taxon>Oryzeae</taxon>
        <taxon>Oryzinae</taxon>
        <taxon>Oryza</taxon>
        <taxon>Oryza sativa</taxon>
    </lineage>
</organism>
<feature type="region of interest" description="Disordered" evidence="1">
    <location>
        <begin position="268"/>
        <end position="304"/>
    </location>
</feature>
<dbReference type="EMBL" id="AL606595">
    <property type="protein sequence ID" value="CAE05882.3"/>
    <property type="molecule type" value="Genomic_DNA"/>
</dbReference>
<dbReference type="Gene3D" id="3.80.10.10">
    <property type="entry name" value="Ribonuclease Inhibitor"/>
    <property type="match status" value="1"/>
</dbReference>
<feature type="domain" description="At1g61320/AtMIF1 LRR" evidence="3">
    <location>
        <begin position="517"/>
        <end position="728"/>
    </location>
</feature>
<dbReference type="Pfam" id="PF00646">
    <property type="entry name" value="F-box"/>
    <property type="match status" value="1"/>
</dbReference>
<dbReference type="InterPro" id="IPR032675">
    <property type="entry name" value="LRR_dom_sf"/>
</dbReference>
<evidence type="ECO:0000313" key="4">
    <source>
        <dbReference type="EMBL" id="CAE05882.3"/>
    </source>
</evidence>
<evidence type="ECO:0000259" key="2">
    <source>
        <dbReference type="Pfam" id="PF00646"/>
    </source>
</evidence>
<dbReference type="PANTHER" id="PTHR34145:SF23">
    <property type="entry name" value="OS04G0479800 PROTEIN"/>
    <property type="match status" value="1"/>
</dbReference>
<dbReference type="InterPro" id="IPR053772">
    <property type="entry name" value="At1g61320/At1g61330-like"/>
</dbReference>
<feature type="domain" description="F-box" evidence="2">
    <location>
        <begin position="382"/>
        <end position="416"/>
    </location>
</feature>
<name>Q7XK21_ORYSJ</name>
<feature type="region of interest" description="Disordered" evidence="1">
    <location>
        <begin position="139"/>
        <end position="172"/>
    </location>
</feature>
<dbReference type="InterPro" id="IPR001810">
    <property type="entry name" value="F-box_dom"/>
</dbReference>
<accession>Q7XK21</accession>
<feature type="compositionally biased region" description="Basic and acidic residues" evidence="1">
    <location>
        <begin position="283"/>
        <end position="304"/>
    </location>
</feature>
<protein>
    <submittedName>
        <fullName evidence="4">OSJNBa0044K18.24 protein</fullName>
    </submittedName>
</protein>
<reference evidence="5" key="1">
    <citation type="journal article" date="2005" name="Nature">
        <title>The map-based sequence of the rice genome.</title>
        <authorList>
            <consortium name="International rice genome sequencing project (IRGSP)"/>
            <person name="Matsumoto T."/>
            <person name="Wu J."/>
            <person name="Kanamori H."/>
            <person name="Katayose Y."/>
            <person name="Fujisawa M."/>
            <person name="Namiki N."/>
            <person name="Mizuno H."/>
            <person name="Yamamoto K."/>
            <person name="Antonio B.A."/>
            <person name="Baba T."/>
            <person name="Sakata K."/>
            <person name="Nagamura Y."/>
            <person name="Aoki H."/>
            <person name="Arikawa K."/>
            <person name="Arita K."/>
            <person name="Bito T."/>
            <person name="Chiden Y."/>
            <person name="Fujitsuka N."/>
            <person name="Fukunaka R."/>
            <person name="Hamada M."/>
            <person name="Harada C."/>
            <person name="Hayashi A."/>
            <person name="Hijishita S."/>
            <person name="Honda M."/>
            <person name="Hosokawa S."/>
            <person name="Ichikawa Y."/>
            <person name="Idonuma A."/>
            <person name="Iijima M."/>
            <person name="Ikeda M."/>
            <person name="Ikeno M."/>
            <person name="Ito K."/>
            <person name="Ito S."/>
            <person name="Ito T."/>
            <person name="Ito Y."/>
            <person name="Ito Y."/>
            <person name="Iwabuchi A."/>
            <person name="Kamiya K."/>
            <person name="Karasawa W."/>
            <person name="Kurita K."/>
            <person name="Katagiri S."/>
            <person name="Kikuta A."/>
            <person name="Kobayashi H."/>
            <person name="Kobayashi N."/>
            <person name="Machita K."/>
            <person name="Maehara T."/>
            <person name="Masukawa M."/>
            <person name="Mizubayashi T."/>
            <person name="Mukai Y."/>
            <person name="Nagasaki H."/>
            <person name="Nagata Y."/>
            <person name="Naito S."/>
            <person name="Nakashima M."/>
            <person name="Nakama Y."/>
            <person name="Nakamichi Y."/>
            <person name="Nakamura M."/>
            <person name="Meguro A."/>
            <person name="Negishi M."/>
            <person name="Ohta I."/>
            <person name="Ohta T."/>
            <person name="Okamoto M."/>
            <person name="Ono N."/>
            <person name="Saji S."/>
            <person name="Sakaguchi M."/>
            <person name="Sakai K."/>
            <person name="Shibata M."/>
            <person name="Shimokawa T."/>
            <person name="Song J."/>
            <person name="Takazaki Y."/>
            <person name="Terasawa K."/>
            <person name="Tsugane M."/>
            <person name="Tsuji K."/>
            <person name="Ueda S."/>
            <person name="Waki K."/>
            <person name="Yamagata H."/>
            <person name="Yamamoto M."/>
            <person name="Yamamoto S."/>
            <person name="Yamane H."/>
            <person name="Yoshiki S."/>
            <person name="Yoshihara R."/>
            <person name="Yukawa K."/>
            <person name="Zhong H."/>
            <person name="Yano M."/>
            <person name="Yuan Q."/>
            <person name="Ouyang S."/>
            <person name="Liu J."/>
            <person name="Jones K.M."/>
            <person name="Gansberger K."/>
            <person name="Moffat K."/>
            <person name="Hill J."/>
            <person name="Bera J."/>
            <person name="Fadrosh D."/>
            <person name="Jin S."/>
            <person name="Johri S."/>
            <person name="Kim M."/>
            <person name="Overton L."/>
            <person name="Reardon M."/>
            <person name="Tsitrin T."/>
            <person name="Vuong H."/>
            <person name="Weaver B."/>
            <person name="Ciecko A."/>
            <person name="Tallon L."/>
            <person name="Jackson J."/>
            <person name="Pai G."/>
            <person name="Aken S.V."/>
            <person name="Utterback T."/>
            <person name="Reidmuller S."/>
            <person name="Feldblyum T."/>
            <person name="Hsiao J."/>
            <person name="Zismann V."/>
            <person name="Iobst S."/>
            <person name="de Vazeille A.R."/>
            <person name="Buell C.R."/>
            <person name="Ying K."/>
            <person name="Li Y."/>
            <person name="Lu T."/>
            <person name="Huang Y."/>
            <person name="Zhao Q."/>
            <person name="Feng Q."/>
            <person name="Zhang L."/>
            <person name="Zhu J."/>
            <person name="Weng Q."/>
            <person name="Mu J."/>
            <person name="Lu Y."/>
            <person name="Fan D."/>
            <person name="Liu Y."/>
            <person name="Guan J."/>
            <person name="Zhang Y."/>
            <person name="Yu S."/>
            <person name="Liu X."/>
            <person name="Zhang Y."/>
            <person name="Hong G."/>
            <person name="Han B."/>
            <person name="Choisne N."/>
            <person name="Demange N."/>
            <person name="Orjeda G."/>
            <person name="Samain S."/>
            <person name="Cattolico L."/>
            <person name="Pelletier E."/>
            <person name="Couloux A."/>
            <person name="Segurens B."/>
            <person name="Wincker P."/>
            <person name="D'Hont A."/>
            <person name="Scarpelli C."/>
            <person name="Weissenbach J."/>
            <person name="Salanoubat M."/>
            <person name="Quetier F."/>
            <person name="Yu Y."/>
            <person name="Kim H.R."/>
            <person name="Rambo T."/>
            <person name="Currie J."/>
            <person name="Collura K."/>
            <person name="Luo M."/>
            <person name="Yang T."/>
            <person name="Ammiraju J.S.S."/>
            <person name="Engler F."/>
            <person name="Soderlund C."/>
            <person name="Wing R.A."/>
            <person name="Palmer L.E."/>
            <person name="de la Bastide M."/>
            <person name="Spiegel L."/>
            <person name="Nascimento L."/>
            <person name="Zutavern T."/>
            <person name="O'Shaughnessy A."/>
            <person name="Dike S."/>
            <person name="Dedhia N."/>
            <person name="Preston R."/>
            <person name="Balija V."/>
            <person name="McCombie W.R."/>
            <person name="Chow T."/>
            <person name="Chen H."/>
            <person name="Chung M."/>
            <person name="Chen C."/>
            <person name="Shaw J."/>
            <person name="Wu H."/>
            <person name="Hsiao K."/>
            <person name="Chao Y."/>
            <person name="Chu M."/>
            <person name="Cheng C."/>
            <person name="Hour A."/>
            <person name="Lee P."/>
            <person name="Lin S."/>
            <person name="Lin Y."/>
            <person name="Liou J."/>
            <person name="Liu S."/>
            <person name="Hsing Y."/>
            <person name="Raghuvanshi S."/>
            <person name="Mohanty A."/>
            <person name="Bharti A.K."/>
            <person name="Gaur A."/>
            <person name="Gupta V."/>
            <person name="Kumar D."/>
            <person name="Ravi V."/>
            <person name="Vij S."/>
            <person name="Kapur A."/>
            <person name="Khurana P."/>
            <person name="Khurana P."/>
            <person name="Khurana J.P."/>
            <person name="Tyagi A.K."/>
            <person name="Gaikwad K."/>
            <person name="Singh A."/>
            <person name="Dalal V."/>
            <person name="Srivastava S."/>
            <person name="Dixit A."/>
            <person name="Pal A.K."/>
            <person name="Ghazi I.A."/>
            <person name="Yadav M."/>
            <person name="Pandit A."/>
            <person name="Bhargava A."/>
            <person name="Sureshbabu K."/>
            <person name="Batra K."/>
            <person name="Sharma T.R."/>
            <person name="Mohapatra T."/>
            <person name="Singh N.K."/>
            <person name="Messing J."/>
            <person name="Nelson A.B."/>
            <person name="Fuks G."/>
            <person name="Kavchok S."/>
            <person name="Keizer G."/>
            <person name="Linton E."/>
            <person name="Llaca V."/>
            <person name="Song R."/>
            <person name="Tanyolac B."/>
            <person name="Young S."/>
            <person name="Ho-Il K."/>
            <person name="Hahn J.H."/>
            <person name="Sangsakoo G."/>
            <person name="Vanavichit A."/>
            <person name="de Mattos Luiz.A.T."/>
            <person name="Zimmer P.D."/>
            <person name="Malone G."/>
            <person name="Dellagostin O."/>
            <person name="de Oliveira A.C."/>
            <person name="Bevan M."/>
            <person name="Bancroft I."/>
            <person name="Minx P."/>
            <person name="Cordum H."/>
            <person name="Wilson R."/>
            <person name="Cheng Z."/>
            <person name="Jin W."/>
            <person name="Jiang J."/>
            <person name="Leong S.A."/>
            <person name="Iwama H."/>
            <person name="Gojobori T."/>
            <person name="Itoh T."/>
            <person name="Niimura Y."/>
            <person name="Fujii Y."/>
            <person name="Habara T."/>
            <person name="Sakai H."/>
            <person name="Sato Y."/>
            <person name="Wilson G."/>
            <person name="Kumar K."/>
            <person name="McCouch S."/>
            <person name="Juretic N."/>
            <person name="Hoen D."/>
            <person name="Wright S."/>
            <person name="Bruskiewich R."/>
            <person name="Bureau T."/>
            <person name="Miyao A."/>
            <person name="Hirochika H."/>
            <person name="Nishikawa T."/>
            <person name="Kadowaki K."/>
            <person name="Sugiura M."/>
            <person name="Burr B."/>
            <person name="Sasaki T."/>
        </authorList>
    </citation>
    <scope>NUCLEOTIDE SEQUENCE [LARGE SCALE GENOMIC DNA]</scope>
    <source>
        <strain evidence="5">cv. Nipponbare</strain>
    </source>
</reference>
<dbReference type="SUPFAM" id="SSF81383">
    <property type="entry name" value="F-box domain"/>
    <property type="match status" value="1"/>
</dbReference>
<dbReference type="PANTHER" id="PTHR34145">
    <property type="entry name" value="OS02G0105600 PROTEIN"/>
    <property type="match status" value="1"/>
</dbReference>
<dbReference type="AlphaFoldDB" id="Q7XK21"/>
<dbReference type="Pfam" id="PF23622">
    <property type="entry name" value="LRR_At1g61320_AtMIF1"/>
    <property type="match status" value="1"/>
</dbReference>
<evidence type="ECO:0000313" key="5">
    <source>
        <dbReference type="Proteomes" id="UP000000763"/>
    </source>
</evidence>
<evidence type="ECO:0000256" key="1">
    <source>
        <dbReference type="SAM" id="MobiDB-lite"/>
    </source>
</evidence>
<evidence type="ECO:0000259" key="3">
    <source>
        <dbReference type="Pfam" id="PF23622"/>
    </source>
</evidence>
<reference evidence="5" key="2">
    <citation type="journal article" date="2008" name="Nucleic Acids Res.">
        <title>The rice annotation project database (RAP-DB): 2008 update.</title>
        <authorList>
            <consortium name="The rice annotation project (RAP)"/>
        </authorList>
    </citation>
    <scope>GENOME REANNOTATION</scope>
    <source>
        <strain evidence="5">cv. Nipponbare</strain>
    </source>
</reference>
<feature type="compositionally biased region" description="Low complexity" evidence="1">
    <location>
        <begin position="161"/>
        <end position="172"/>
    </location>
</feature>
<proteinExistence type="predicted"/>
<dbReference type="InterPro" id="IPR036047">
    <property type="entry name" value="F-box-like_dom_sf"/>
</dbReference>
<feature type="compositionally biased region" description="Low complexity" evidence="1">
    <location>
        <begin position="139"/>
        <end position="154"/>
    </location>
</feature>